<keyword evidence="6" id="KW-1185">Reference proteome</keyword>
<comment type="function">
    <text evidence="4">Nucleoside triphosphate pyrophosphatase that hydrolyzes dTTP and UTP. May have a dual role in cell division arrest and in preventing the incorporation of modified nucleotides into cellular nucleic acids.</text>
</comment>
<dbReference type="GO" id="GO:0009117">
    <property type="term" value="P:nucleotide metabolic process"/>
    <property type="evidence" value="ECO:0007669"/>
    <property type="project" value="UniProtKB-KW"/>
</dbReference>
<feature type="site" description="Important for substrate specificity" evidence="4">
    <location>
        <position position="155"/>
    </location>
</feature>
<evidence type="ECO:0000256" key="2">
    <source>
        <dbReference type="ARBA" id="ARBA00022801"/>
    </source>
</evidence>
<dbReference type="NCBIfam" id="TIGR00172">
    <property type="entry name" value="maf"/>
    <property type="match status" value="1"/>
</dbReference>
<gene>
    <name evidence="5" type="ORF">EV696_11369</name>
</gene>
<dbReference type="PANTHER" id="PTHR43213">
    <property type="entry name" value="BIFUNCTIONAL DTTP/UTP PYROPHOSPHATASE/METHYLTRANSFERASE PROTEIN-RELATED"/>
    <property type="match status" value="1"/>
</dbReference>
<evidence type="ECO:0000313" key="6">
    <source>
        <dbReference type="Proteomes" id="UP000295375"/>
    </source>
</evidence>
<keyword evidence="4" id="KW-0963">Cytoplasm</keyword>
<evidence type="ECO:0000313" key="5">
    <source>
        <dbReference type="EMBL" id="TDQ46528.1"/>
    </source>
</evidence>
<comment type="caution">
    <text evidence="5">The sequence shown here is derived from an EMBL/GenBank/DDBJ whole genome shotgun (WGS) entry which is preliminary data.</text>
</comment>
<feature type="site" description="Important for substrate specificity" evidence="4">
    <location>
        <position position="12"/>
    </location>
</feature>
<feature type="active site" description="Proton acceptor" evidence="4">
    <location>
        <position position="72"/>
    </location>
</feature>
<dbReference type="PANTHER" id="PTHR43213:SF5">
    <property type="entry name" value="BIFUNCTIONAL DTTP_UTP PYROPHOSPHATASE_METHYLTRANSFERASE PROTEIN-RELATED"/>
    <property type="match status" value="1"/>
</dbReference>
<dbReference type="GO" id="GO:0036221">
    <property type="term" value="F:UTP diphosphatase activity"/>
    <property type="evidence" value="ECO:0007669"/>
    <property type="project" value="RHEA"/>
</dbReference>
<comment type="subcellular location">
    <subcellularLocation>
        <location evidence="4">Cytoplasm</location>
    </subcellularLocation>
</comment>
<feature type="site" description="Important for substrate specificity" evidence="4">
    <location>
        <position position="73"/>
    </location>
</feature>
<organism evidence="5 6">
    <name type="scientific">Permianibacter aggregans</name>
    <dbReference type="NCBI Taxonomy" id="1510150"/>
    <lineage>
        <taxon>Bacteria</taxon>
        <taxon>Pseudomonadati</taxon>
        <taxon>Pseudomonadota</taxon>
        <taxon>Gammaproteobacteria</taxon>
        <taxon>Pseudomonadales</taxon>
        <taxon>Pseudomonadaceae</taxon>
        <taxon>Permianibacter</taxon>
    </lineage>
</organism>
<evidence type="ECO:0000256" key="1">
    <source>
        <dbReference type="ARBA" id="ARBA00001968"/>
    </source>
</evidence>
<evidence type="ECO:0000256" key="3">
    <source>
        <dbReference type="ARBA" id="ARBA00023080"/>
    </source>
</evidence>
<dbReference type="HAMAP" id="MF_00528">
    <property type="entry name" value="Maf"/>
    <property type="match status" value="1"/>
</dbReference>
<accession>A0A4R6UI33</accession>
<dbReference type="PIRSF" id="PIRSF006305">
    <property type="entry name" value="Maf"/>
    <property type="match status" value="1"/>
</dbReference>
<keyword evidence="2 4" id="KW-0378">Hydrolase</keyword>
<dbReference type="GO" id="GO:0036218">
    <property type="term" value="F:dTTP diphosphatase activity"/>
    <property type="evidence" value="ECO:0007669"/>
    <property type="project" value="RHEA"/>
</dbReference>
<dbReference type="RefSeq" id="WP_133591774.1">
    <property type="nucleotide sequence ID" value="NZ_CP037953.1"/>
</dbReference>
<comment type="similarity">
    <text evidence="4">Belongs to the Maf family. YhdE subfamily.</text>
</comment>
<name>A0A4R6UI33_9GAMM</name>
<dbReference type="Proteomes" id="UP000295375">
    <property type="component" value="Unassembled WGS sequence"/>
</dbReference>
<dbReference type="AlphaFoldDB" id="A0A4R6UI33"/>
<dbReference type="Gene3D" id="3.90.950.10">
    <property type="match status" value="1"/>
</dbReference>
<dbReference type="InterPro" id="IPR029001">
    <property type="entry name" value="ITPase-like_fam"/>
</dbReference>
<dbReference type="EMBL" id="SNYM01000013">
    <property type="protein sequence ID" value="TDQ46528.1"/>
    <property type="molecule type" value="Genomic_DNA"/>
</dbReference>
<sequence length="190" mass="21164">MTAIYLASASPRRAQLLEQIGIDYQVLPVDIDETPQLNESPEHYVCRLAEEKASAAWNDTRRTEPWPVLAADTSVVLGSIILGKPANRDEGITMWRQLSGRSHQVLTAVCLCVGLKKRSALSVSEVHFRHLSDEEIHAYWQRDEGYDKAGGYGIQGTAARYIDRIDGSYSGVMGLPLHVVDQLLQEWDAT</sequence>
<dbReference type="GO" id="GO:0005737">
    <property type="term" value="C:cytoplasm"/>
    <property type="evidence" value="ECO:0007669"/>
    <property type="project" value="UniProtKB-SubCell"/>
</dbReference>
<comment type="cofactor">
    <cofactor evidence="1 4">
        <name>a divalent metal cation</name>
        <dbReference type="ChEBI" id="CHEBI:60240"/>
    </cofactor>
</comment>
<dbReference type="Pfam" id="PF02545">
    <property type="entry name" value="Maf"/>
    <property type="match status" value="1"/>
</dbReference>
<keyword evidence="3 4" id="KW-0546">Nucleotide metabolism</keyword>
<comment type="catalytic activity">
    <reaction evidence="4">
        <text>UTP + H2O = UMP + diphosphate + H(+)</text>
        <dbReference type="Rhea" id="RHEA:29395"/>
        <dbReference type="ChEBI" id="CHEBI:15377"/>
        <dbReference type="ChEBI" id="CHEBI:15378"/>
        <dbReference type="ChEBI" id="CHEBI:33019"/>
        <dbReference type="ChEBI" id="CHEBI:46398"/>
        <dbReference type="ChEBI" id="CHEBI:57865"/>
        <dbReference type="EC" id="3.6.1.9"/>
    </reaction>
</comment>
<reference evidence="5 6" key="1">
    <citation type="submission" date="2019-03" db="EMBL/GenBank/DDBJ databases">
        <title>Genomic Encyclopedia of Type Strains, Phase IV (KMG-IV): sequencing the most valuable type-strain genomes for metagenomic binning, comparative biology and taxonomic classification.</title>
        <authorList>
            <person name="Goeker M."/>
        </authorList>
    </citation>
    <scope>NUCLEOTIDE SEQUENCE [LARGE SCALE GENOMIC DNA]</scope>
    <source>
        <strain evidence="5 6">DSM 103792</strain>
    </source>
</reference>
<comment type="catalytic activity">
    <reaction evidence="4">
        <text>dTTP + H2O = dTMP + diphosphate + H(+)</text>
        <dbReference type="Rhea" id="RHEA:28534"/>
        <dbReference type="ChEBI" id="CHEBI:15377"/>
        <dbReference type="ChEBI" id="CHEBI:15378"/>
        <dbReference type="ChEBI" id="CHEBI:33019"/>
        <dbReference type="ChEBI" id="CHEBI:37568"/>
        <dbReference type="ChEBI" id="CHEBI:63528"/>
        <dbReference type="EC" id="3.6.1.9"/>
    </reaction>
</comment>
<comment type="caution">
    <text evidence="4">Lacks conserved residue(s) required for the propagation of feature annotation.</text>
</comment>
<dbReference type="EC" id="3.6.1.9" evidence="4"/>
<dbReference type="OrthoDB" id="9807767at2"/>
<dbReference type="SUPFAM" id="SSF52972">
    <property type="entry name" value="ITPase-like"/>
    <property type="match status" value="1"/>
</dbReference>
<protein>
    <recommendedName>
        <fullName evidence="4">dTTP/UTP pyrophosphatase</fullName>
        <shortName evidence="4">dTTPase/UTPase</shortName>
        <ecNumber evidence="4">3.6.1.9</ecNumber>
    </recommendedName>
    <alternativeName>
        <fullName evidence="4">Nucleoside triphosphate pyrophosphatase</fullName>
    </alternativeName>
    <alternativeName>
        <fullName evidence="4">Nucleotide pyrophosphatase</fullName>
        <shortName evidence="4">Nucleotide PPase</shortName>
    </alternativeName>
</protein>
<dbReference type="CDD" id="cd00555">
    <property type="entry name" value="Maf"/>
    <property type="match status" value="1"/>
</dbReference>
<dbReference type="InterPro" id="IPR003697">
    <property type="entry name" value="Maf-like"/>
</dbReference>
<proteinExistence type="inferred from homology"/>
<evidence type="ECO:0000256" key="4">
    <source>
        <dbReference type="HAMAP-Rule" id="MF_00528"/>
    </source>
</evidence>